<dbReference type="RefSeq" id="XP_008598113.1">
    <property type="nucleotide sequence ID" value="XM_008599891.1"/>
</dbReference>
<evidence type="ECO:0000313" key="3">
    <source>
        <dbReference type="Proteomes" id="UP000002762"/>
    </source>
</evidence>
<accession>J5JV26</accession>
<organism evidence="2 3">
    <name type="scientific">Beauveria bassiana (strain ARSEF 2860)</name>
    <name type="common">White muscardine disease fungus</name>
    <name type="synonym">Tritirachium shiotae</name>
    <dbReference type="NCBI Taxonomy" id="655819"/>
    <lineage>
        <taxon>Eukaryota</taxon>
        <taxon>Fungi</taxon>
        <taxon>Dikarya</taxon>
        <taxon>Ascomycota</taxon>
        <taxon>Pezizomycotina</taxon>
        <taxon>Sordariomycetes</taxon>
        <taxon>Hypocreomycetidae</taxon>
        <taxon>Hypocreales</taxon>
        <taxon>Cordycipitaceae</taxon>
        <taxon>Beauveria</taxon>
    </lineage>
</organism>
<evidence type="ECO:0000256" key="1">
    <source>
        <dbReference type="SAM" id="MobiDB-lite"/>
    </source>
</evidence>
<dbReference type="AlphaFoldDB" id="J5JV26"/>
<dbReference type="EMBL" id="JH725160">
    <property type="protein sequence ID" value="EJP66301.1"/>
    <property type="molecule type" value="Genomic_DNA"/>
</dbReference>
<name>J5JV26_BEAB2</name>
<protein>
    <submittedName>
        <fullName evidence="2">Uncharacterized protein</fullName>
    </submittedName>
</protein>
<dbReference type="Proteomes" id="UP000002762">
    <property type="component" value="Unassembled WGS sequence"/>
</dbReference>
<dbReference type="GeneID" id="19887806"/>
<sequence>MEHNAPDLVVLCIEYPELYNVASGRIQDNKELCHGVKVQVKQCKYNEAPEQLKTGGSKLICTVSDHSDEVSLIFNEDEPDQKTKEGRKPASLPQSATATYKVIREQLGNGDFVDERTIKDTAKKTYDDKVAKETGITGIFEAAKSSNSVIIQAPRLSMNLVFELVLKLAQGMSPDLVLQREAFQTVEDPSRHITIDGAFTYVCTMKRSEIKACACAESGRVCGIPTENKSKAKIIEDRVQKKQTGVVFPRFKTPETHGAQPYNESGLVAGFFRAHNALEKLCPAQAYGYAPWCKSMSVGSENFIWNEEEKPLMDLAIVVVRGGNAQVCKLTRGITVQEAYVRRARTFGTFDYKGQQGKVTVGAVIAAHTGYSGDNWHFDIAGVDRYDLIDEAVAEALEEFYQKSVSSKREEDVTKLAFDIQINLSPVYETDGKPAKRALNAIMKAMDVEKKNIIE</sequence>
<dbReference type="HOGENOM" id="CLU_583915_0_0_1"/>
<evidence type="ECO:0000313" key="2">
    <source>
        <dbReference type="EMBL" id="EJP66301.1"/>
    </source>
</evidence>
<proteinExistence type="predicted"/>
<keyword evidence="3" id="KW-1185">Reference proteome</keyword>
<dbReference type="OrthoDB" id="4968544at2759"/>
<gene>
    <name evidence="2" type="ORF">BBA_04794</name>
</gene>
<dbReference type="InParanoid" id="J5JV26"/>
<feature type="region of interest" description="Disordered" evidence="1">
    <location>
        <begin position="76"/>
        <end position="95"/>
    </location>
</feature>
<reference evidence="2 3" key="1">
    <citation type="journal article" date="2012" name="Sci. Rep.">
        <title>Genomic perspectives on the evolution of fungal entomopathogenicity in Beauveria bassiana.</title>
        <authorList>
            <person name="Xiao G."/>
            <person name="Ying S.H."/>
            <person name="Zheng P."/>
            <person name="Wang Z.L."/>
            <person name="Zhang S."/>
            <person name="Xie X.Q."/>
            <person name="Shang Y."/>
            <person name="St Leger R.J."/>
            <person name="Zhao G.P."/>
            <person name="Wang C."/>
            <person name="Feng M.G."/>
        </authorList>
    </citation>
    <scope>NUCLEOTIDE SEQUENCE [LARGE SCALE GENOMIC DNA]</scope>
    <source>
        <strain evidence="2 3">ARSEF 2860</strain>
    </source>
</reference>